<dbReference type="InterPro" id="IPR029058">
    <property type="entry name" value="AB_hydrolase_fold"/>
</dbReference>
<dbReference type="GeneTree" id="ENSGT00940000156233"/>
<feature type="transmembrane region" description="Helical" evidence="1">
    <location>
        <begin position="25"/>
        <end position="48"/>
    </location>
</feature>
<dbReference type="GO" id="GO:0004301">
    <property type="term" value="F:epoxide hydrolase activity"/>
    <property type="evidence" value="ECO:0007669"/>
    <property type="project" value="UniProtKB-ARBA"/>
</dbReference>
<sequence>MLQSLCWALLAPTRALLSVRRSVTRLAVAAAAVAAGAAYGLWGLWVLLSSGPRGALSRKVRAEPPPGLEDGTYGQHGWLRLKSSGLRLHYVARGPPGAPLLLLLHGFPQNWFCWRHQLLELGRRFRVVALDLPGYGASEKPPGKENYSPEIVLGDLREAVGVLGGQNGTHKCVLLAAAHPEVVAKLVVMDAPHPHRPTQLLRSSYIFLFQLPWLPELLLSLADFQFLRTLLMGPRLGIQNPSRRMTDPEFEAYLYGLSQPGGLSPPIHYYRNLFGSHFACPILGHWDAPFRDAPIEMLPSGCSHGDAFGMLPFGMLPSGCSHWDAFGMLPFGMLLLRCSHWDAFGMLPLRCSHSDVPIGMHLGCSLLGCSHWDAPIAMFPLRCSNL</sequence>
<name>A0A8V0XHS3_CHICK</name>
<feature type="domain" description="AB hydrolase-1" evidence="2">
    <location>
        <begin position="99"/>
        <end position="216"/>
    </location>
</feature>
<dbReference type="PANTHER" id="PTHR43329">
    <property type="entry name" value="EPOXIDE HYDROLASE"/>
    <property type="match status" value="1"/>
</dbReference>
<evidence type="ECO:0000259" key="2">
    <source>
        <dbReference type="Pfam" id="PF00561"/>
    </source>
</evidence>
<reference evidence="3" key="3">
    <citation type="submission" date="2025-09" db="UniProtKB">
        <authorList>
            <consortium name="Ensembl"/>
        </authorList>
    </citation>
    <scope>IDENTIFICATION</scope>
    <source>
        <strain evidence="3">broiler</strain>
    </source>
</reference>
<dbReference type="Gene3D" id="3.40.50.1820">
    <property type="entry name" value="alpha/beta hydrolase"/>
    <property type="match status" value="1"/>
</dbReference>
<dbReference type="InterPro" id="IPR000073">
    <property type="entry name" value="AB_hydrolase_1"/>
</dbReference>
<dbReference type="OrthoDB" id="408373at2759"/>
<dbReference type="AlphaFoldDB" id="A0A8V0XHS3"/>
<keyword evidence="4" id="KW-1185">Reference proteome</keyword>
<accession>A0A8V0XHS3</accession>
<dbReference type="Pfam" id="PF00561">
    <property type="entry name" value="Abhydrolase_1"/>
    <property type="match status" value="1"/>
</dbReference>
<evidence type="ECO:0000256" key="1">
    <source>
        <dbReference type="SAM" id="Phobius"/>
    </source>
</evidence>
<evidence type="ECO:0000313" key="4">
    <source>
        <dbReference type="Proteomes" id="UP000000539"/>
    </source>
</evidence>
<dbReference type="Ensembl" id="ENSGALT00010006977.1">
    <property type="protein sequence ID" value="ENSGALP00010004242.1"/>
    <property type="gene ID" value="ENSGALG00010002985.1"/>
</dbReference>
<gene>
    <name evidence="3" type="primary">LOC107049411</name>
</gene>
<reference evidence="3" key="2">
    <citation type="submission" date="2025-08" db="UniProtKB">
        <authorList>
            <consortium name="Ensembl"/>
        </authorList>
    </citation>
    <scope>IDENTIFICATION</scope>
    <source>
        <strain evidence="3">broiler</strain>
    </source>
</reference>
<dbReference type="Proteomes" id="UP000000539">
    <property type="component" value="Chromosome 30"/>
</dbReference>
<keyword evidence="1" id="KW-0472">Membrane</keyword>
<protein>
    <recommendedName>
        <fullName evidence="2">AB hydrolase-1 domain-containing protein</fullName>
    </recommendedName>
</protein>
<keyword evidence="1" id="KW-0812">Transmembrane</keyword>
<evidence type="ECO:0000313" key="3">
    <source>
        <dbReference type="Ensembl" id="ENSGALP00010004242.1"/>
    </source>
</evidence>
<reference evidence="3" key="1">
    <citation type="submission" date="2020-11" db="EMBL/GenBank/DDBJ databases">
        <title>Gallus gallus (Chicken) genome, bGalGal1, GRCg7b, maternal haplotype autosomes + Z &amp; W.</title>
        <authorList>
            <person name="Warren W."/>
            <person name="Formenti G."/>
            <person name="Fedrigo O."/>
            <person name="Haase B."/>
            <person name="Mountcastle J."/>
            <person name="Balacco J."/>
            <person name="Tracey A."/>
            <person name="Schneider V."/>
            <person name="Okimoto R."/>
            <person name="Cheng H."/>
            <person name="Hawken R."/>
            <person name="Howe K."/>
            <person name="Jarvis E.D."/>
        </authorList>
    </citation>
    <scope>NUCLEOTIDE SEQUENCE [LARGE SCALE GENOMIC DNA]</scope>
    <source>
        <strain evidence="3">Broiler</strain>
    </source>
</reference>
<dbReference type="SUPFAM" id="SSF53474">
    <property type="entry name" value="alpha/beta-Hydrolases"/>
    <property type="match status" value="1"/>
</dbReference>
<organism evidence="3 4">
    <name type="scientific">Gallus gallus</name>
    <name type="common">Chicken</name>
    <dbReference type="NCBI Taxonomy" id="9031"/>
    <lineage>
        <taxon>Eukaryota</taxon>
        <taxon>Metazoa</taxon>
        <taxon>Chordata</taxon>
        <taxon>Craniata</taxon>
        <taxon>Vertebrata</taxon>
        <taxon>Euteleostomi</taxon>
        <taxon>Archelosauria</taxon>
        <taxon>Archosauria</taxon>
        <taxon>Dinosauria</taxon>
        <taxon>Saurischia</taxon>
        <taxon>Theropoda</taxon>
        <taxon>Coelurosauria</taxon>
        <taxon>Aves</taxon>
        <taxon>Neognathae</taxon>
        <taxon>Galloanserae</taxon>
        <taxon>Galliformes</taxon>
        <taxon>Phasianidae</taxon>
        <taxon>Phasianinae</taxon>
        <taxon>Gallus</taxon>
    </lineage>
</organism>
<proteinExistence type="predicted"/>
<keyword evidence="1" id="KW-1133">Transmembrane helix</keyword>